<dbReference type="PANTHER" id="PTHR13847:SF150">
    <property type="entry name" value="OXIDOREDUCTASE TDA3-RELATED"/>
    <property type="match status" value="1"/>
</dbReference>
<dbReference type="GeneID" id="7447608"/>
<dbReference type="STRING" id="35128.B8BS49"/>
<feature type="non-terminal residue" evidence="2">
    <location>
        <position position="1"/>
    </location>
</feature>
<evidence type="ECO:0000313" key="3">
    <source>
        <dbReference type="Proteomes" id="UP000001449"/>
    </source>
</evidence>
<evidence type="ECO:0000313" key="2">
    <source>
        <dbReference type="EMBL" id="EED96066.1"/>
    </source>
</evidence>
<dbReference type="Gene3D" id="3.50.50.60">
    <property type="entry name" value="FAD/NAD(P)-binding domain"/>
    <property type="match status" value="2"/>
</dbReference>
<reference evidence="2 3" key="2">
    <citation type="journal article" date="2008" name="Nature">
        <title>The Phaeodactylum genome reveals the evolutionary history of diatom genomes.</title>
        <authorList>
            <person name="Bowler C."/>
            <person name="Allen A.E."/>
            <person name="Badger J.H."/>
            <person name="Grimwood J."/>
            <person name="Jabbari K."/>
            <person name="Kuo A."/>
            <person name="Maheswari U."/>
            <person name="Martens C."/>
            <person name="Maumus F."/>
            <person name="Otillar R.P."/>
            <person name="Rayko E."/>
            <person name="Salamov A."/>
            <person name="Vandepoele K."/>
            <person name="Beszteri B."/>
            <person name="Gruber A."/>
            <person name="Heijde M."/>
            <person name="Katinka M."/>
            <person name="Mock T."/>
            <person name="Valentin K."/>
            <person name="Verret F."/>
            <person name="Berges J.A."/>
            <person name="Brownlee C."/>
            <person name="Cadoret J.P."/>
            <person name="Chiovitti A."/>
            <person name="Choi C.J."/>
            <person name="Coesel S."/>
            <person name="De Martino A."/>
            <person name="Detter J.C."/>
            <person name="Durkin C."/>
            <person name="Falciatore A."/>
            <person name="Fournet J."/>
            <person name="Haruta M."/>
            <person name="Huysman M.J."/>
            <person name="Jenkins B.D."/>
            <person name="Jiroutova K."/>
            <person name="Jorgensen R.E."/>
            <person name="Joubert Y."/>
            <person name="Kaplan A."/>
            <person name="Kroger N."/>
            <person name="Kroth P.G."/>
            <person name="La Roche J."/>
            <person name="Lindquist E."/>
            <person name="Lommer M."/>
            <person name="Martin-Jezequel V."/>
            <person name="Lopez P.J."/>
            <person name="Lucas S."/>
            <person name="Mangogna M."/>
            <person name="McGinnis K."/>
            <person name="Medlin L.K."/>
            <person name="Montsant A."/>
            <person name="Oudot-Le Secq M.P."/>
            <person name="Napoli C."/>
            <person name="Obornik M."/>
            <person name="Parker M.S."/>
            <person name="Petit J.L."/>
            <person name="Porcel B.M."/>
            <person name="Poulsen N."/>
            <person name="Robison M."/>
            <person name="Rychlewski L."/>
            <person name="Rynearson T.A."/>
            <person name="Schmutz J."/>
            <person name="Shapiro H."/>
            <person name="Siaut M."/>
            <person name="Stanley M."/>
            <person name="Sussman M.R."/>
            <person name="Taylor A.R."/>
            <person name="Vardi A."/>
            <person name="von Dassow P."/>
            <person name="Vyverman W."/>
            <person name="Willis A."/>
            <person name="Wyrwicz L.S."/>
            <person name="Rokhsar D.S."/>
            <person name="Weissenbach J."/>
            <person name="Armbrust E.V."/>
            <person name="Green B.R."/>
            <person name="Van de Peer Y."/>
            <person name="Grigoriev I.V."/>
        </authorList>
    </citation>
    <scope>NUCLEOTIDE SEQUENCE [LARGE SCALE GENOMIC DNA]</scope>
    <source>
        <strain evidence="2 3">CCMP1335</strain>
    </source>
</reference>
<organism evidence="2 3">
    <name type="scientific">Thalassiosira pseudonana</name>
    <name type="common">Marine diatom</name>
    <name type="synonym">Cyclotella nana</name>
    <dbReference type="NCBI Taxonomy" id="35128"/>
    <lineage>
        <taxon>Eukaryota</taxon>
        <taxon>Sar</taxon>
        <taxon>Stramenopiles</taxon>
        <taxon>Ochrophyta</taxon>
        <taxon>Bacillariophyta</taxon>
        <taxon>Coscinodiscophyceae</taxon>
        <taxon>Thalassiosirophycidae</taxon>
        <taxon>Thalassiosirales</taxon>
        <taxon>Thalassiosiraceae</taxon>
        <taxon>Thalassiosira</taxon>
    </lineage>
</organism>
<dbReference type="InterPro" id="IPR036188">
    <property type="entry name" value="FAD/NAD-bd_sf"/>
</dbReference>
<dbReference type="PaxDb" id="35128-Thaps261126"/>
<dbReference type="RefSeq" id="XP_002286425.1">
    <property type="nucleotide sequence ID" value="XM_002286389.1"/>
</dbReference>
<dbReference type="HOGENOM" id="CLU_007884_14_2_1"/>
<reference evidence="2 3" key="1">
    <citation type="journal article" date="2004" name="Science">
        <title>The genome of the diatom Thalassiosira pseudonana: ecology, evolution, and metabolism.</title>
        <authorList>
            <person name="Armbrust E.V."/>
            <person name="Berges J.A."/>
            <person name="Bowler C."/>
            <person name="Green B.R."/>
            <person name="Martinez D."/>
            <person name="Putnam N.H."/>
            <person name="Zhou S."/>
            <person name="Allen A.E."/>
            <person name="Apt K.E."/>
            <person name="Bechner M."/>
            <person name="Brzezinski M.A."/>
            <person name="Chaal B.K."/>
            <person name="Chiovitti A."/>
            <person name="Davis A.K."/>
            <person name="Demarest M.S."/>
            <person name="Detter J.C."/>
            <person name="Glavina T."/>
            <person name="Goodstein D."/>
            <person name="Hadi M.Z."/>
            <person name="Hellsten U."/>
            <person name="Hildebrand M."/>
            <person name="Jenkins B.D."/>
            <person name="Jurka J."/>
            <person name="Kapitonov V.V."/>
            <person name="Kroger N."/>
            <person name="Lau W.W."/>
            <person name="Lane T.W."/>
            <person name="Larimer F.W."/>
            <person name="Lippmeier J.C."/>
            <person name="Lucas S."/>
            <person name="Medina M."/>
            <person name="Montsant A."/>
            <person name="Obornik M."/>
            <person name="Parker M.S."/>
            <person name="Palenik B."/>
            <person name="Pazour G.J."/>
            <person name="Richardson P.M."/>
            <person name="Rynearson T.A."/>
            <person name="Saito M.A."/>
            <person name="Schwartz D.C."/>
            <person name="Thamatrakoln K."/>
            <person name="Valentin K."/>
            <person name="Vardi A."/>
            <person name="Wilkerson F.P."/>
            <person name="Rokhsar D.S."/>
        </authorList>
    </citation>
    <scope>NUCLEOTIDE SEQUENCE [LARGE SCALE GENOMIC DNA]</scope>
    <source>
        <strain evidence="2 3">CCMP1335</strain>
    </source>
</reference>
<dbReference type="InParanoid" id="B8BS49"/>
<dbReference type="KEGG" id="tps:THAPSDRAFT_261126"/>
<protein>
    <submittedName>
        <fullName evidence="2">D-amino acid dehydrogenase</fullName>
    </submittedName>
</protein>
<evidence type="ECO:0000259" key="1">
    <source>
        <dbReference type="Pfam" id="PF01266"/>
    </source>
</evidence>
<feature type="non-terminal residue" evidence="2">
    <location>
        <position position="395"/>
    </location>
</feature>
<name>B8BS49_THAPS</name>
<dbReference type="GO" id="GO:0005737">
    <property type="term" value="C:cytoplasm"/>
    <property type="evidence" value="ECO:0000318"/>
    <property type="project" value="GO_Central"/>
</dbReference>
<dbReference type="InterPro" id="IPR006076">
    <property type="entry name" value="FAD-dep_OxRdtase"/>
</dbReference>
<accession>B8BS49</accession>
<dbReference type="Gene3D" id="3.30.9.10">
    <property type="entry name" value="D-Amino Acid Oxidase, subunit A, domain 2"/>
    <property type="match status" value="1"/>
</dbReference>
<sequence>SPMSAAAKSDEANGGGRNIVVVGGGIQGTSVAFHLHQSSHLPEGSIITILESQKLASAASGKGGGFMARSWGDGSVTQQLHELAFDMYEKYCDGDDNMLGVTSYRKLPVLSVDVRGNNPSLARVIPNWLDGSVGRLSPLGFGDDTAQITPKEFVEKMVEYMNKDGEDSGVKVVLGKCTGIEYELNDDVKVVTGKVLKADDVIVSAGPWSCQGEQWFEGAVQLPMEGVKSTSIVWKPPKDEDVDATALFCGEDYRFGTHCKFLEVYPRPDGSIYICGIGGSDYITTQELQSDAFLTNCPPKEDRMEAAKTAFQTMSDTYATKGELMTVQACMRPCPPDAKPYMGSIPGYEGAYINAGHNCWGIAWAPACGKGMAELVLEGQCHCLDLTPFNPARFT</sequence>
<dbReference type="Pfam" id="PF01266">
    <property type="entry name" value="DAO"/>
    <property type="match status" value="1"/>
</dbReference>
<feature type="domain" description="FAD dependent oxidoreductase" evidence="1">
    <location>
        <begin position="19"/>
        <end position="375"/>
    </location>
</feature>
<dbReference type="OMA" id="RPFNEAY"/>
<dbReference type="eggNOG" id="KOG2852">
    <property type="taxonomic scope" value="Eukaryota"/>
</dbReference>
<dbReference type="AlphaFoldDB" id="B8BS49"/>
<dbReference type="FunFam" id="3.30.9.10:FF:000033">
    <property type="entry name" value="Putative oxidoreductase C1F5.03c"/>
    <property type="match status" value="1"/>
</dbReference>
<proteinExistence type="predicted"/>
<keyword evidence="3" id="KW-1185">Reference proteome</keyword>
<dbReference type="Proteomes" id="UP000001449">
    <property type="component" value="Chromosome 1"/>
</dbReference>
<gene>
    <name evidence="2" type="ORF">THAPSDRAFT_261126</name>
</gene>
<dbReference type="EMBL" id="CM000638">
    <property type="protein sequence ID" value="EED96066.1"/>
    <property type="molecule type" value="Genomic_DNA"/>
</dbReference>
<dbReference type="SUPFAM" id="SSF51905">
    <property type="entry name" value="FAD/NAD(P)-binding domain"/>
    <property type="match status" value="1"/>
</dbReference>
<dbReference type="PANTHER" id="PTHR13847">
    <property type="entry name" value="SARCOSINE DEHYDROGENASE-RELATED"/>
    <property type="match status" value="1"/>
</dbReference>